<sequence>MTVLPSMNGRLAASRLSVLRVSSSLITTTRSATFWGSHLSNLHSNNHLGFSTTTVDMDPMKRRKSTVAVASALDTNVNRCIEIPLSKSYTGNPSILLERAARETQVLLPLLQSREKDVQRAQEQHDLHGSLQFAMNAAETLLKVTESTAELAEAIRNASIQKQQQIVSIHRTLLAVSQLCTSLMAANNKINCEFVALSMEHPLLDYVLQLALRVHQLGLGFHLPLYQGICQAIASQENSIHSPSAWILNVAEWAQLELGHLPNNFFEDSLLELTKRQRNHEAISILQGIKQRHQQASYLNEKTTEKILLNLKGSIRSMYQKQKSTWTLEEVHCREIILLLESSIWKLVDEQQQQHQQNLIDKPSILKDAVEVILLSHTEQDLSNEFCTHQPDDFEELLLEATELADILDGKVGMDITLDDQSLLYTRPIECNGVPDITSQLLVRSKNKSLRYSPDMERHIYFQFCPTDMGDDDDAMY</sequence>
<protein>
    <submittedName>
        <fullName evidence="1">Uncharacterized protein</fullName>
    </submittedName>
</protein>
<accession>A0AAD2CI09</accession>
<comment type="caution">
    <text evidence="1">The sequence shown here is derived from an EMBL/GenBank/DDBJ whole genome shotgun (WGS) entry which is preliminary data.</text>
</comment>
<name>A0AAD2CI09_9STRA</name>
<organism evidence="1 2">
    <name type="scientific">Cylindrotheca closterium</name>
    <dbReference type="NCBI Taxonomy" id="2856"/>
    <lineage>
        <taxon>Eukaryota</taxon>
        <taxon>Sar</taxon>
        <taxon>Stramenopiles</taxon>
        <taxon>Ochrophyta</taxon>
        <taxon>Bacillariophyta</taxon>
        <taxon>Bacillariophyceae</taxon>
        <taxon>Bacillariophycidae</taxon>
        <taxon>Bacillariales</taxon>
        <taxon>Bacillariaceae</taxon>
        <taxon>Cylindrotheca</taxon>
    </lineage>
</organism>
<keyword evidence="2" id="KW-1185">Reference proteome</keyword>
<reference evidence="1" key="1">
    <citation type="submission" date="2023-08" db="EMBL/GenBank/DDBJ databases">
        <authorList>
            <person name="Audoor S."/>
            <person name="Bilcke G."/>
        </authorList>
    </citation>
    <scope>NUCLEOTIDE SEQUENCE</scope>
</reference>
<dbReference type="AlphaFoldDB" id="A0AAD2CI09"/>
<evidence type="ECO:0000313" key="2">
    <source>
        <dbReference type="Proteomes" id="UP001295423"/>
    </source>
</evidence>
<evidence type="ECO:0000313" key="1">
    <source>
        <dbReference type="EMBL" id="CAJ1933598.1"/>
    </source>
</evidence>
<proteinExistence type="predicted"/>
<dbReference type="EMBL" id="CAKOGP040000283">
    <property type="protein sequence ID" value="CAJ1933598.1"/>
    <property type="molecule type" value="Genomic_DNA"/>
</dbReference>
<dbReference type="Proteomes" id="UP001295423">
    <property type="component" value="Unassembled WGS sequence"/>
</dbReference>
<gene>
    <name evidence="1" type="ORF">CYCCA115_LOCUS3378</name>
</gene>